<accession>A0A7J6V279</accession>
<evidence type="ECO:0000256" key="1">
    <source>
        <dbReference type="SAM" id="MobiDB-lite"/>
    </source>
</evidence>
<comment type="caution">
    <text evidence="2">The sequence shown here is derived from an EMBL/GenBank/DDBJ whole genome shotgun (WGS) entry which is preliminary data.</text>
</comment>
<sequence>MGKEIKDWESVGDKISDREKKATKKAGVPAEIEEQTEPEEEVVEPEQVEINSEPAGTLMVLSLICGCSNEMPIAQ</sequence>
<organism evidence="2 3">
    <name type="scientific">Thalictrum thalictroides</name>
    <name type="common">Rue-anemone</name>
    <name type="synonym">Anemone thalictroides</name>
    <dbReference type="NCBI Taxonomy" id="46969"/>
    <lineage>
        <taxon>Eukaryota</taxon>
        <taxon>Viridiplantae</taxon>
        <taxon>Streptophyta</taxon>
        <taxon>Embryophyta</taxon>
        <taxon>Tracheophyta</taxon>
        <taxon>Spermatophyta</taxon>
        <taxon>Magnoliopsida</taxon>
        <taxon>Ranunculales</taxon>
        <taxon>Ranunculaceae</taxon>
        <taxon>Thalictroideae</taxon>
        <taxon>Thalictrum</taxon>
    </lineage>
</organism>
<evidence type="ECO:0000313" key="3">
    <source>
        <dbReference type="Proteomes" id="UP000554482"/>
    </source>
</evidence>
<name>A0A7J6V279_THATH</name>
<reference evidence="2 3" key="1">
    <citation type="submission" date="2020-06" db="EMBL/GenBank/DDBJ databases">
        <title>Transcriptomic and genomic resources for Thalictrum thalictroides and T. hernandezii: Facilitating candidate gene discovery in an emerging model plant lineage.</title>
        <authorList>
            <person name="Arias T."/>
            <person name="Riano-Pachon D.M."/>
            <person name="Di Stilio V.S."/>
        </authorList>
    </citation>
    <scope>NUCLEOTIDE SEQUENCE [LARGE SCALE GENOMIC DNA]</scope>
    <source>
        <strain evidence="3">cv. WT478/WT964</strain>
        <tissue evidence="2">Leaves</tissue>
    </source>
</reference>
<protein>
    <submittedName>
        <fullName evidence="2">Uncharacterized protein</fullName>
    </submittedName>
</protein>
<dbReference type="AlphaFoldDB" id="A0A7J6V279"/>
<dbReference type="Proteomes" id="UP000554482">
    <property type="component" value="Unassembled WGS sequence"/>
</dbReference>
<evidence type="ECO:0000313" key="2">
    <source>
        <dbReference type="EMBL" id="KAF5178265.1"/>
    </source>
</evidence>
<dbReference type="EMBL" id="JABWDY010040271">
    <property type="protein sequence ID" value="KAF5178265.1"/>
    <property type="molecule type" value="Genomic_DNA"/>
</dbReference>
<keyword evidence="3" id="KW-1185">Reference proteome</keyword>
<gene>
    <name evidence="2" type="ORF">FRX31_032147</name>
</gene>
<feature type="compositionally biased region" description="Basic and acidic residues" evidence="1">
    <location>
        <begin position="1"/>
        <end position="20"/>
    </location>
</feature>
<feature type="region of interest" description="Disordered" evidence="1">
    <location>
        <begin position="1"/>
        <end position="46"/>
    </location>
</feature>
<proteinExistence type="predicted"/>
<feature type="compositionally biased region" description="Acidic residues" evidence="1">
    <location>
        <begin position="31"/>
        <end position="46"/>
    </location>
</feature>